<dbReference type="PROSITE" id="PS00108">
    <property type="entry name" value="PROTEIN_KINASE_ST"/>
    <property type="match status" value="1"/>
</dbReference>
<dbReference type="SUPFAM" id="SSF56112">
    <property type="entry name" value="Protein kinase-like (PK-like)"/>
    <property type="match status" value="1"/>
</dbReference>
<feature type="compositionally biased region" description="Polar residues" evidence="7">
    <location>
        <begin position="31"/>
        <end position="51"/>
    </location>
</feature>
<dbReference type="Proteomes" id="UP000813461">
    <property type="component" value="Unassembled WGS sequence"/>
</dbReference>
<evidence type="ECO:0000256" key="5">
    <source>
        <dbReference type="ARBA" id="ARBA00037982"/>
    </source>
</evidence>
<evidence type="ECO:0000313" key="10">
    <source>
        <dbReference type="Proteomes" id="UP000813461"/>
    </source>
</evidence>
<sequence length="691" mass="76249">MSMFRRPGEDSSSSSSSEESIEETENEGTSASLQDSVLSRIQTLDSAASSRSNDRTQPPRLEMRQSSTQNVRDLMLHALLEEKSINQAAKQLGKDTSDPDVQRVGREAYKELARQISNNVDDAYASEEMRNHRATAQEGISKLTRSNLSRLAVVPEGSPISQALVARPLNGLGPELAQKPSNGFDILSDLRAPIELQLRGFPGLQTDRYVRDFTELGTVGKGGYGKVFKAKHNLDGSFYAVKRIPVSPTKVAKIQEHGSGELESMLQEVRSLARFDHANIVRYHNCWLEFTTAPTNETSMPQSAFLRPDRLLEDAGAIPFSPATMDELSTGLDDLSLGNPIRQPDDSFGAGIVFESSENGNTSWAETTKSEADNVSYKTQLKMTSKRKMRRGSQASQATVATVSSTKSRMSAVEDVDEDEDEDVETIQRSHVPLVQEPSSEVSESMVTHSDAGHLISTRYAGPILTLNVQMSLCETNLAAFLSADRTLSGAQPNDRHCFHPCVSLELLNNIVAGVDYLHSQGVVHRDLKPANVFLSLSTARRPPHGAVDIASCKPCVQRTCLHVTPRIGDFGLVAALDDSFVDFNAGSKPVGTEFYRPETNSRVSEKLDVFALGVVGFEMLQQFDTRMERIAALTNLRRGHFPDGFPRQFGTMGERLQQLISDMVHDDEKKRMRCEEAKQEITRLVNVLKE</sequence>
<feature type="binding site" evidence="6">
    <location>
        <position position="242"/>
    </location>
    <ligand>
        <name>ATP</name>
        <dbReference type="ChEBI" id="CHEBI:30616"/>
    </ligand>
</feature>
<evidence type="ECO:0000256" key="1">
    <source>
        <dbReference type="ARBA" id="ARBA00022679"/>
    </source>
</evidence>
<keyword evidence="10" id="KW-1185">Reference proteome</keyword>
<evidence type="ECO:0000259" key="8">
    <source>
        <dbReference type="PROSITE" id="PS50011"/>
    </source>
</evidence>
<dbReference type="InterPro" id="IPR011009">
    <property type="entry name" value="Kinase-like_dom_sf"/>
</dbReference>
<dbReference type="Gene3D" id="3.30.200.20">
    <property type="entry name" value="Phosphorylase Kinase, domain 1"/>
    <property type="match status" value="1"/>
</dbReference>
<dbReference type="InterPro" id="IPR000719">
    <property type="entry name" value="Prot_kinase_dom"/>
</dbReference>
<dbReference type="Pfam" id="PF00069">
    <property type="entry name" value="Pkinase"/>
    <property type="match status" value="2"/>
</dbReference>
<evidence type="ECO:0000313" key="9">
    <source>
        <dbReference type="EMBL" id="KAH7095674.1"/>
    </source>
</evidence>
<keyword evidence="4 6" id="KW-0067">ATP-binding</keyword>
<name>A0A8K0RJK2_9PLEO</name>
<comment type="similarity">
    <text evidence="5">Belongs to the protein kinase superfamily. Ser/Thr protein kinase family. GCN2 subfamily.</text>
</comment>
<gene>
    <name evidence="9" type="ORF">FB567DRAFT_35693</name>
</gene>
<proteinExistence type="inferred from homology"/>
<dbReference type="InterPro" id="IPR017441">
    <property type="entry name" value="Protein_kinase_ATP_BS"/>
</dbReference>
<dbReference type="SMART" id="SM00220">
    <property type="entry name" value="S_TKc"/>
    <property type="match status" value="1"/>
</dbReference>
<evidence type="ECO:0000256" key="4">
    <source>
        <dbReference type="ARBA" id="ARBA00022840"/>
    </source>
</evidence>
<feature type="compositionally biased region" description="Acidic residues" evidence="7">
    <location>
        <begin position="414"/>
        <end position="424"/>
    </location>
</feature>
<dbReference type="PROSITE" id="PS50011">
    <property type="entry name" value="PROTEIN_KINASE_DOM"/>
    <property type="match status" value="1"/>
</dbReference>
<dbReference type="InterPro" id="IPR050339">
    <property type="entry name" value="CC_SR_Kinase"/>
</dbReference>
<protein>
    <submittedName>
        <fullName evidence="9">Kinase-like domain-containing protein</fullName>
    </submittedName>
</protein>
<evidence type="ECO:0000256" key="6">
    <source>
        <dbReference type="PROSITE-ProRule" id="PRU10141"/>
    </source>
</evidence>
<keyword evidence="2 6" id="KW-0547">Nucleotide-binding</keyword>
<keyword evidence="1" id="KW-0808">Transferase</keyword>
<dbReference type="EMBL" id="JAGMVJ010000001">
    <property type="protein sequence ID" value="KAH7095674.1"/>
    <property type="molecule type" value="Genomic_DNA"/>
</dbReference>
<feature type="region of interest" description="Disordered" evidence="7">
    <location>
        <begin position="1"/>
        <end position="68"/>
    </location>
</feature>
<evidence type="ECO:0000256" key="7">
    <source>
        <dbReference type="SAM" id="MobiDB-lite"/>
    </source>
</evidence>
<dbReference type="PANTHER" id="PTHR11042:SF187">
    <property type="entry name" value="EUKARYOTIC TRANSLATION INITIATION FACTOR 2-ALPHA KINASE 2"/>
    <property type="match status" value="1"/>
</dbReference>
<feature type="region of interest" description="Disordered" evidence="7">
    <location>
        <begin position="383"/>
        <end position="424"/>
    </location>
</feature>
<reference evidence="9" key="1">
    <citation type="journal article" date="2021" name="Nat. Commun.">
        <title>Genetic determinants of endophytism in the Arabidopsis root mycobiome.</title>
        <authorList>
            <person name="Mesny F."/>
            <person name="Miyauchi S."/>
            <person name="Thiergart T."/>
            <person name="Pickel B."/>
            <person name="Atanasova L."/>
            <person name="Karlsson M."/>
            <person name="Huettel B."/>
            <person name="Barry K.W."/>
            <person name="Haridas S."/>
            <person name="Chen C."/>
            <person name="Bauer D."/>
            <person name="Andreopoulos W."/>
            <person name="Pangilinan J."/>
            <person name="LaButti K."/>
            <person name="Riley R."/>
            <person name="Lipzen A."/>
            <person name="Clum A."/>
            <person name="Drula E."/>
            <person name="Henrissat B."/>
            <person name="Kohler A."/>
            <person name="Grigoriev I.V."/>
            <person name="Martin F.M."/>
            <person name="Hacquard S."/>
        </authorList>
    </citation>
    <scope>NUCLEOTIDE SEQUENCE</scope>
    <source>
        <strain evidence="9">MPI-SDFR-AT-0120</strain>
    </source>
</reference>
<dbReference type="GO" id="GO:0005737">
    <property type="term" value="C:cytoplasm"/>
    <property type="evidence" value="ECO:0007669"/>
    <property type="project" value="TreeGrafter"/>
</dbReference>
<dbReference type="Gene3D" id="1.10.510.10">
    <property type="entry name" value="Transferase(Phosphotransferase) domain 1"/>
    <property type="match status" value="1"/>
</dbReference>
<dbReference type="GO" id="GO:0004694">
    <property type="term" value="F:eukaryotic translation initiation factor 2alpha kinase activity"/>
    <property type="evidence" value="ECO:0007669"/>
    <property type="project" value="TreeGrafter"/>
</dbReference>
<dbReference type="GO" id="GO:0005634">
    <property type="term" value="C:nucleus"/>
    <property type="evidence" value="ECO:0007669"/>
    <property type="project" value="TreeGrafter"/>
</dbReference>
<dbReference type="InterPro" id="IPR008271">
    <property type="entry name" value="Ser/Thr_kinase_AS"/>
</dbReference>
<dbReference type="GO" id="GO:0005524">
    <property type="term" value="F:ATP binding"/>
    <property type="evidence" value="ECO:0007669"/>
    <property type="project" value="UniProtKB-UniRule"/>
</dbReference>
<accession>A0A8K0RJK2</accession>
<dbReference type="OrthoDB" id="1405469at2759"/>
<evidence type="ECO:0000256" key="2">
    <source>
        <dbReference type="ARBA" id="ARBA00022741"/>
    </source>
</evidence>
<keyword evidence="3 9" id="KW-0418">Kinase</keyword>
<dbReference type="PANTHER" id="PTHR11042">
    <property type="entry name" value="EUKARYOTIC TRANSLATION INITIATION FACTOR 2-ALPHA KINASE EIF2-ALPHA KINASE -RELATED"/>
    <property type="match status" value="1"/>
</dbReference>
<organism evidence="9 10">
    <name type="scientific">Paraphoma chrysanthemicola</name>
    <dbReference type="NCBI Taxonomy" id="798071"/>
    <lineage>
        <taxon>Eukaryota</taxon>
        <taxon>Fungi</taxon>
        <taxon>Dikarya</taxon>
        <taxon>Ascomycota</taxon>
        <taxon>Pezizomycotina</taxon>
        <taxon>Dothideomycetes</taxon>
        <taxon>Pleosporomycetidae</taxon>
        <taxon>Pleosporales</taxon>
        <taxon>Pleosporineae</taxon>
        <taxon>Phaeosphaeriaceae</taxon>
        <taxon>Paraphoma</taxon>
    </lineage>
</organism>
<dbReference type="PROSITE" id="PS00107">
    <property type="entry name" value="PROTEIN_KINASE_ATP"/>
    <property type="match status" value="1"/>
</dbReference>
<evidence type="ECO:0000256" key="3">
    <source>
        <dbReference type="ARBA" id="ARBA00022777"/>
    </source>
</evidence>
<comment type="caution">
    <text evidence="9">The sequence shown here is derived from an EMBL/GenBank/DDBJ whole genome shotgun (WGS) entry which is preliminary data.</text>
</comment>
<feature type="domain" description="Protein kinase" evidence="8">
    <location>
        <begin position="213"/>
        <end position="686"/>
    </location>
</feature>
<dbReference type="AlphaFoldDB" id="A0A8K0RJK2"/>
<feature type="compositionally biased region" description="Polar residues" evidence="7">
    <location>
        <begin position="393"/>
        <end position="409"/>
    </location>
</feature>